<evidence type="ECO:0000256" key="1">
    <source>
        <dbReference type="ARBA" id="ARBA00004496"/>
    </source>
</evidence>
<keyword evidence="11 16" id="KW-0012">Acyltransferase</keyword>
<sequence length="694" mass="77959">MGKTWFPEWDGFTAGKWTDEVDTRGFIQSNYVPYTGDDSFLVGPTDATKKLWDKVMELTKQERENGGVLDADEDLPATITSHAPGYLDKDLEKVVGVQTEKPFKRAMMPNGGVRMVQAANEAYGFKVSDRVVEIFTKYRKTHNQGVFDAYTEDMRACRKSHIITGLPDAYGRGRIIGDYRRLALYGADYLIAKKEEDKRNTSLVMTEDVIRLREELSEQILALKEIKKMAASYGFDVSKPAANAKEAFQWTYLGYLAAIKENNGAAMSFGRTSGFLDVYIERDLKNGVLTETDVQELVDHMIMKLRIVKFMRTPEYNQLFSGDPIWATESIGGMGIDGRTLVTKTAFRYIHTLANMGPSPEPNLTILWSQHLPEGFKAFCAKYSILYSSMQYENDDLMRATHGDDYAIACCVSPMRVGKQMQFFGARCNLVKTLLYAINGGIDEIHKNQVSPRFEPCHGDENTPLNYEEVWTKFVQMAKWLAGVYCNALNIIHYMHDKYFYERSQMCFMDTNAHRFFATGIAGLSVVTDSLSAIKHAKVYPLKDSDGVVTDYRIEGDFPTYGNNDDRADDIAIEVVKTFMNEVRRQHHYRNSEPTMSVLTITSNVVYGKVTGNSPDGRKAGVPFSPGANPMNGRDKTGAVNSLASVAKIPFKHASDGISNTFTIIPNALGKDQDLIIHGDLNISSIDPHDQHKK</sequence>
<protein>
    <recommendedName>
        <fullName evidence="5 16">Formate acetyltransferase</fullName>
        <ecNumber evidence="4 16">2.3.1.54</ecNumber>
    </recommendedName>
    <alternativeName>
        <fullName evidence="12 16">Pyruvate formate-lyase</fullName>
    </alternativeName>
</protein>
<dbReference type="CDD" id="cd01678">
    <property type="entry name" value="PFL1"/>
    <property type="match status" value="1"/>
</dbReference>
<comment type="similarity">
    <text evidence="3 16">Belongs to the glycyl radical enzyme (GRE) family. PFL subfamily.</text>
</comment>
<keyword evidence="7 16" id="KW-0313">Glucose metabolism</keyword>
<keyword evidence="20" id="KW-1185">Reference proteome</keyword>
<dbReference type="NCBIfam" id="TIGR01255">
    <property type="entry name" value="pyr_form_ly_1"/>
    <property type="match status" value="1"/>
</dbReference>
<evidence type="ECO:0000256" key="8">
    <source>
        <dbReference type="ARBA" id="ARBA00022679"/>
    </source>
</evidence>
<dbReference type="PROSITE" id="PS51554">
    <property type="entry name" value="PFL"/>
    <property type="match status" value="1"/>
</dbReference>
<keyword evidence="9 16" id="KW-0556">Organic radical</keyword>
<evidence type="ECO:0000256" key="4">
    <source>
        <dbReference type="ARBA" id="ARBA00013214"/>
    </source>
</evidence>
<reference evidence="20" key="2">
    <citation type="submission" date="2015-06" db="EMBL/GenBank/DDBJ databases">
        <title>Complete genome sequence of Spiroplasma eriocheiris TDA-040725-5 (DSM 21848).</title>
        <authorList>
            <person name="Lo W.-S."/>
            <person name="Kuo C.-H."/>
        </authorList>
    </citation>
    <scope>NUCLEOTIDE SEQUENCE [LARGE SCALE GENOMIC DNA]</scope>
    <source>
        <strain evidence="20">TDA-040725-5</strain>
    </source>
</reference>
<keyword evidence="8 16" id="KW-0808">Transferase</keyword>
<feature type="domain" description="Glycine radical" evidence="17">
    <location>
        <begin position="626"/>
        <end position="694"/>
    </location>
</feature>
<dbReference type="InterPro" id="IPR005949">
    <property type="entry name" value="Form_AcTrfase"/>
</dbReference>
<organism evidence="19 20">
    <name type="scientific">Spiroplasma eriocheiris</name>
    <dbReference type="NCBI Taxonomy" id="315358"/>
    <lineage>
        <taxon>Bacteria</taxon>
        <taxon>Bacillati</taxon>
        <taxon>Mycoplasmatota</taxon>
        <taxon>Mollicutes</taxon>
        <taxon>Entomoplasmatales</taxon>
        <taxon>Spiroplasmataceae</taxon>
        <taxon>Spiroplasma</taxon>
    </lineage>
</organism>
<gene>
    <name evidence="19" type="primary">pflD</name>
    <name evidence="19" type="ORF">SERIO_v1c08820</name>
</gene>
<dbReference type="PATRIC" id="fig|743698.3.peg.889"/>
<dbReference type="EC" id="2.3.1.54" evidence="4 16"/>
<evidence type="ECO:0000256" key="13">
    <source>
        <dbReference type="ARBA" id="ARBA00049029"/>
    </source>
</evidence>
<dbReference type="Pfam" id="PF01228">
    <property type="entry name" value="Gly_radical"/>
    <property type="match status" value="1"/>
</dbReference>
<dbReference type="PANTHER" id="PTHR30191:SF0">
    <property type="entry name" value="FORMATE ACETYLTRANSFERASE 1"/>
    <property type="match status" value="1"/>
</dbReference>
<evidence type="ECO:0000256" key="9">
    <source>
        <dbReference type="ARBA" id="ARBA00022818"/>
    </source>
</evidence>
<dbReference type="GO" id="GO:0005829">
    <property type="term" value="C:cytosol"/>
    <property type="evidence" value="ECO:0007669"/>
    <property type="project" value="TreeGrafter"/>
</dbReference>
<dbReference type="KEGG" id="seri:SERIO_v1c08820"/>
<comment type="subunit">
    <text evidence="16">Homodimer.</text>
</comment>
<feature type="active site" description="Cysteine radical intermediate" evidence="14">
    <location>
        <position position="411"/>
    </location>
</feature>
<evidence type="ECO:0000256" key="16">
    <source>
        <dbReference type="RuleBase" id="RU368075"/>
    </source>
</evidence>
<dbReference type="InterPro" id="IPR004184">
    <property type="entry name" value="PFL_dom"/>
</dbReference>
<dbReference type="PROSITE" id="PS51149">
    <property type="entry name" value="GLY_RADICAL_2"/>
    <property type="match status" value="1"/>
</dbReference>
<reference evidence="19 20" key="1">
    <citation type="journal article" date="2015" name="Genome Biol. Evol.">
        <title>Found and Lost: The Fates of Horizontally Acquired Genes in Arthropod-Symbiotic Spiroplasma.</title>
        <authorList>
            <person name="Lo W.S."/>
            <person name="Gasparich G.E."/>
            <person name="Kuo C.H."/>
        </authorList>
    </citation>
    <scope>NUCLEOTIDE SEQUENCE [LARGE SCALE GENOMIC DNA]</scope>
    <source>
        <strain evidence="20">TDA-040725-5</strain>
    </source>
</reference>
<dbReference type="PIRSF" id="PIRSF000379">
    <property type="entry name" value="For_Ac_trans_1"/>
    <property type="match status" value="1"/>
</dbReference>
<evidence type="ECO:0000313" key="20">
    <source>
        <dbReference type="Proteomes" id="UP000035661"/>
    </source>
</evidence>
<evidence type="ECO:0000256" key="10">
    <source>
        <dbReference type="ARBA" id="ARBA00023277"/>
    </source>
</evidence>
<dbReference type="GO" id="GO:0006006">
    <property type="term" value="P:glucose metabolic process"/>
    <property type="evidence" value="ECO:0007669"/>
    <property type="project" value="UniProtKB-UniRule"/>
</dbReference>
<dbReference type="Gene3D" id="3.20.70.20">
    <property type="match status" value="1"/>
</dbReference>
<evidence type="ECO:0000256" key="7">
    <source>
        <dbReference type="ARBA" id="ARBA00022526"/>
    </source>
</evidence>
<dbReference type="InterPro" id="IPR001150">
    <property type="entry name" value="Gly_radical"/>
</dbReference>
<comment type="caution">
    <text evidence="15">Lacks conserved residue(s) required for the propagation of feature annotation.</text>
</comment>
<name>A0A0H3XMX9_9MOLU</name>
<evidence type="ECO:0000313" key="19">
    <source>
        <dbReference type="EMBL" id="AKM54442.1"/>
    </source>
</evidence>
<evidence type="ECO:0000259" key="17">
    <source>
        <dbReference type="PROSITE" id="PS51149"/>
    </source>
</evidence>
<comment type="catalytic activity">
    <reaction evidence="13 16">
        <text>formate + acetyl-CoA = pyruvate + CoA</text>
        <dbReference type="Rhea" id="RHEA:11844"/>
        <dbReference type="ChEBI" id="CHEBI:15361"/>
        <dbReference type="ChEBI" id="CHEBI:15740"/>
        <dbReference type="ChEBI" id="CHEBI:57287"/>
        <dbReference type="ChEBI" id="CHEBI:57288"/>
        <dbReference type="EC" id="2.3.1.54"/>
    </reaction>
</comment>
<evidence type="ECO:0000259" key="18">
    <source>
        <dbReference type="PROSITE" id="PS51554"/>
    </source>
</evidence>
<dbReference type="RefSeq" id="WP_047791643.1">
    <property type="nucleotide sequence ID" value="NZ_CP011856.1"/>
</dbReference>
<comment type="subcellular location">
    <subcellularLocation>
        <location evidence="1 16">Cytoplasm</location>
    </subcellularLocation>
</comment>
<dbReference type="InterPro" id="IPR050244">
    <property type="entry name" value="Auton_GlycylRad_Cofactor"/>
</dbReference>
<evidence type="ECO:0000256" key="5">
    <source>
        <dbReference type="ARBA" id="ARBA00013897"/>
    </source>
</evidence>
<feature type="active site" description="S-acetylcysteine intermediate" evidence="14">
    <location>
        <position position="410"/>
    </location>
</feature>
<evidence type="ECO:0000256" key="6">
    <source>
        <dbReference type="ARBA" id="ARBA00022490"/>
    </source>
</evidence>
<evidence type="ECO:0000256" key="3">
    <source>
        <dbReference type="ARBA" id="ARBA00008375"/>
    </source>
</evidence>
<evidence type="ECO:0000256" key="2">
    <source>
        <dbReference type="ARBA" id="ARBA00004809"/>
    </source>
</evidence>
<comment type="pathway">
    <text evidence="2 16">Fermentation; pyruvate fermentation; formate from pyruvate: step 1/1.</text>
</comment>
<feature type="domain" description="PFL" evidence="18">
    <location>
        <begin position="1"/>
        <end position="619"/>
    </location>
</feature>
<evidence type="ECO:0000256" key="15">
    <source>
        <dbReference type="PROSITE-ProRule" id="PRU00493"/>
    </source>
</evidence>
<dbReference type="EMBL" id="CP011856">
    <property type="protein sequence ID" value="AKM54442.1"/>
    <property type="molecule type" value="Genomic_DNA"/>
</dbReference>
<dbReference type="Pfam" id="PF02901">
    <property type="entry name" value="PFL-like"/>
    <property type="match status" value="1"/>
</dbReference>
<proteinExistence type="inferred from homology"/>
<dbReference type="Proteomes" id="UP000035661">
    <property type="component" value="Chromosome"/>
</dbReference>
<dbReference type="STRING" id="315358.SERIO_v1c08820"/>
<dbReference type="AlphaFoldDB" id="A0A0H3XMX9"/>
<accession>A0A0H3XMX9</accession>
<evidence type="ECO:0000256" key="14">
    <source>
        <dbReference type="PIRSR" id="PIRSR000379-1"/>
    </source>
</evidence>
<evidence type="ECO:0000256" key="12">
    <source>
        <dbReference type="ARBA" id="ARBA00031063"/>
    </source>
</evidence>
<dbReference type="SUPFAM" id="SSF51998">
    <property type="entry name" value="PFL-like glycyl radical enzymes"/>
    <property type="match status" value="1"/>
</dbReference>
<evidence type="ECO:0000256" key="11">
    <source>
        <dbReference type="ARBA" id="ARBA00023315"/>
    </source>
</evidence>
<dbReference type="UniPathway" id="UPA00920">
    <property type="reaction ID" value="UER00891"/>
</dbReference>
<keyword evidence="6 16" id="KW-0963">Cytoplasm</keyword>
<keyword evidence="10 16" id="KW-0119">Carbohydrate metabolism</keyword>
<dbReference type="GO" id="GO:0008861">
    <property type="term" value="F:formate C-acetyltransferase activity"/>
    <property type="evidence" value="ECO:0007669"/>
    <property type="project" value="UniProtKB-UniRule"/>
</dbReference>
<dbReference type="PANTHER" id="PTHR30191">
    <property type="entry name" value="FORMATE ACETYLTRANSFERASE"/>
    <property type="match status" value="1"/>
</dbReference>